<evidence type="ECO:0000256" key="1">
    <source>
        <dbReference type="ARBA" id="ARBA00001166"/>
    </source>
</evidence>
<dbReference type="EMBL" id="JAVFWL010000003">
    <property type="protein sequence ID" value="KAK6742010.1"/>
    <property type="molecule type" value="Genomic_DNA"/>
</dbReference>
<dbReference type="PANTHER" id="PTHR21600:SF83">
    <property type="entry name" value="PSEUDOURIDYLATE SYNTHASE RPUSD4, MITOCHONDRIAL"/>
    <property type="match status" value="1"/>
</dbReference>
<evidence type="ECO:0000256" key="4">
    <source>
        <dbReference type="SAM" id="MobiDB-lite"/>
    </source>
</evidence>
<dbReference type="PANTHER" id="PTHR21600">
    <property type="entry name" value="MITOCHONDRIAL RNA PSEUDOURIDINE SYNTHASE"/>
    <property type="match status" value="1"/>
</dbReference>
<gene>
    <name evidence="5" type="primary">Necator_chrIII.g10479</name>
    <name evidence="5" type="ORF">RB195_009714</name>
</gene>
<reference evidence="5 6" key="1">
    <citation type="submission" date="2023-08" db="EMBL/GenBank/DDBJ databases">
        <title>A Necator americanus chromosomal reference genome.</title>
        <authorList>
            <person name="Ilik V."/>
            <person name="Petrzelkova K.J."/>
            <person name="Pardy F."/>
            <person name="Fuh T."/>
            <person name="Niatou-Singa F.S."/>
            <person name="Gouil Q."/>
            <person name="Baker L."/>
            <person name="Ritchie M.E."/>
            <person name="Jex A.R."/>
            <person name="Gazzola D."/>
            <person name="Li H."/>
            <person name="Toshio Fujiwara R."/>
            <person name="Zhan B."/>
            <person name="Aroian R.V."/>
            <person name="Pafco B."/>
            <person name="Schwarz E.M."/>
        </authorList>
    </citation>
    <scope>NUCLEOTIDE SEQUENCE [LARGE SCALE GENOMIC DNA]</scope>
    <source>
        <strain evidence="5 6">Aroian</strain>
        <tissue evidence="5">Whole animal</tissue>
    </source>
</reference>
<dbReference type="InterPro" id="IPR050188">
    <property type="entry name" value="RluA_PseudoU_synthase"/>
</dbReference>
<organism evidence="5 6">
    <name type="scientific">Necator americanus</name>
    <name type="common">Human hookworm</name>
    <dbReference type="NCBI Taxonomy" id="51031"/>
    <lineage>
        <taxon>Eukaryota</taxon>
        <taxon>Metazoa</taxon>
        <taxon>Ecdysozoa</taxon>
        <taxon>Nematoda</taxon>
        <taxon>Chromadorea</taxon>
        <taxon>Rhabditida</taxon>
        <taxon>Rhabditina</taxon>
        <taxon>Rhabditomorpha</taxon>
        <taxon>Strongyloidea</taxon>
        <taxon>Ancylostomatidae</taxon>
        <taxon>Bunostominae</taxon>
        <taxon>Necator</taxon>
    </lineage>
</organism>
<dbReference type="Gene3D" id="3.30.2350.10">
    <property type="entry name" value="Pseudouridine synthase"/>
    <property type="match status" value="1"/>
</dbReference>
<evidence type="ECO:0008006" key="7">
    <source>
        <dbReference type="Google" id="ProtNLM"/>
    </source>
</evidence>
<accession>A0ABR1CV47</accession>
<proteinExistence type="inferred from homology"/>
<comment type="caution">
    <text evidence="5">The sequence shown here is derived from an EMBL/GenBank/DDBJ whole genome shotgun (WGS) entry which is preliminary data.</text>
</comment>
<dbReference type="SUPFAM" id="SSF55120">
    <property type="entry name" value="Pseudouridine synthase"/>
    <property type="match status" value="1"/>
</dbReference>
<keyword evidence="6" id="KW-1185">Reference proteome</keyword>
<sequence>MSEKSAADDFFGIEHMSSQFGAEEGERKEGSTAENREVEKAFTGLNLEKVDKQQSGTEFFDRAFFGEFKHERITCEQETNHSVDFFEENFFKKLPSESKIAVPFTKKVREQHLCEGVTEDHLQLEGRTVPVRTLRNLQEDVTGKKGQEKVVPPLEEYVENEVVGHRSEEVSGLHNIRSMITPIWRMNDEENSLVKSELKGSVSSGLVEQVSRCIVRGELSDSPLKITIPLIKAMKERDIKMMPLVTNKAVGEIFYVESECRTIKGNQYVSSVEVITHKEAPHQIRAHLALAGCPLIGDAKYSNSSPRPPRLSHRVLNLLGITDSQSRKIPMYLHLKQIHFPDASKSMKPMRLSAPLPEHFSWMLKKLKLLKLK</sequence>
<keyword evidence="3" id="KW-0413">Isomerase</keyword>
<evidence type="ECO:0000256" key="2">
    <source>
        <dbReference type="ARBA" id="ARBA00010876"/>
    </source>
</evidence>
<dbReference type="Proteomes" id="UP001303046">
    <property type="component" value="Unassembled WGS sequence"/>
</dbReference>
<evidence type="ECO:0000313" key="6">
    <source>
        <dbReference type="Proteomes" id="UP001303046"/>
    </source>
</evidence>
<feature type="compositionally biased region" description="Basic and acidic residues" evidence="4">
    <location>
        <begin position="24"/>
        <end position="35"/>
    </location>
</feature>
<feature type="region of interest" description="Disordered" evidence="4">
    <location>
        <begin position="1"/>
        <end position="35"/>
    </location>
</feature>
<evidence type="ECO:0000256" key="3">
    <source>
        <dbReference type="ARBA" id="ARBA00023235"/>
    </source>
</evidence>
<comment type="catalytic activity">
    <reaction evidence="1">
        <text>a uridine in mRNA = a pseudouridine in mRNA</text>
        <dbReference type="Rhea" id="RHEA:56644"/>
        <dbReference type="Rhea" id="RHEA-COMP:14658"/>
        <dbReference type="Rhea" id="RHEA-COMP:14659"/>
        <dbReference type="ChEBI" id="CHEBI:65314"/>
        <dbReference type="ChEBI" id="CHEBI:65315"/>
    </reaction>
</comment>
<name>A0ABR1CV47_NECAM</name>
<protein>
    <recommendedName>
        <fullName evidence="7">Pseudouridine synthase RsuA/RluA-like domain-containing protein</fullName>
    </recommendedName>
</protein>
<evidence type="ECO:0000313" key="5">
    <source>
        <dbReference type="EMBL" id="KAK6742010.1"/>
    </source>
</evidence>
<dbReference type="InterPro" id="IPR020103">
    <property type="entry name" value="PsdUridine_synth_cat_dom_sf"/>
</dbReference>
<comment type="similarity">
    <text evidence="2">Belongs to the pseudouridine synthase RluA family.</text>
</comment>